<dbReference type="EMBL" id="ABWL02000023">
    <property type="protein sequence ID" value="EFE06180.1"/>
    <property type="molecule type" value="Genomic_DNA"/>
</dbReference>
<dbReference type="Proteomes" id="UP000003880">
    <property type="component" value="Unassembled WGS sequence"/>
</dbReference>
<dbReference type="AlphaFoldDB" id="D4BID6"/>
<sequence length="59" mass="6773">MPDIKENLIFWRSNPLININFSKSIFLTKNKEPAVFDKYVTKRNIALNAYSANTKPVTG</sequence>
<reference evidence="1 2" key="1">
    <citation type="submission" date="2010-02" db="EMBL/GenBank/DDBJ databases">
        <authorList>
            <person name="Weinstock G."/>
            <person name="Sodergren E."/>
            <person name="Clifton S."/>
            <person name="Fulton L."/>
            <person name="Fulton B."/>
            <person name="Courtney L."/>
            <person name="Fronick C."/>
            <person name="Harrison M."/>
            <person name="Strong C."/>
            <person name="Farmer C."/>
            <person name="Delahaunty K."/>
            <person name="Markovic C."/>
            <person name="Hall O."/>
            <person name="Minx P."/>
            <person name="Tomlinson C."/>
            <person name="Mitreva M."/>
            <person name="Nelson J."/>
            <person name="Hou S."/>
            <person name="Wollam A."/>
            <person name="Pepin K.H."/>
            <person name="Johnson M."/>
            <person name="Bhonagiri V."/>
            <person name="Zhang X."/>
            <person name="Suruliraj S."/>
            <person name="Warren W."/>
            <person name="Chinwalla A."/>
            <person name="Mardis E.R."/>
            <person name="Wilson R.K."/>
        </authorList>
    </citation>
    <scope>NUCLEOTIDE SEQUENCE [LARGE SCALE GENOMIC DNA]</scope>
    <source>
        <strain evidence="1 2">ATCC 29220</strain>
    </source>
</reference>
<comment type="caution">
    <text evidence="1">The sequence shown here is derived from an EMBL/GenBank/DDBJ whole genome shotgun (WGS) entry which is preliminary data.</text>
</comment>
<organism evidence="1 2">
    <name type="scientific">Citrobacter youngae ATCC 29220</name>
    <dbReference type="NCBI Taxonomy" id="500640"/>
    <lineage>
        <taxon>Bacteria</taxon>
        <taxon>Pseudomonadati</taxon>
        <taxon>Pseudomonadota</taxon>
        <taxon>Gammaproteobacteria</taxon>
        <taxon>Enterobacterales</taxon>
        <taxon>Enterobacteriaceae</taxon>
        <taxon>Citrobacter</taxon>
        <taxon>Citrobacter freundii complex</taxon>
    </lineage>
</organism>
<accession>D4BID6</accession>
<name>D4BID6_9ENTR</name>
<evidence type="ECO:0000313" key="2">
    <source>
        <dbReference type="Proteomes" id="UP000003880"/>
    </source>
</evidence>
<gene>
    <name evidence="1" type="ORF">CIT292_10301</name>
</gene>
<protein>
    <submittedName>
        <fullName evidence="1">Uncharacterized protein</fullName>
    </submittedName>
</protein>
<dbReference type="HOGENOM" id="CLU_2951980_0_0_6"/>
<proteinExistence type="predicted"/>
<evidence type="ECO:0000313" key="1">
    <source>
        <dbReference type="EMBL" id="EFE06180.1"/>
    </source>
</evidence>